<keyword evidence="8" id="KW-1185">Reference proteome</keyword>
<feature type="active site" description="Proton acceptor" evidence="2">
    <location>
        <position position="597"/>
    </location>
</feature>
<comment type="similarity">
    <text evidence="1 4">Belongs to the GMC oxidoreductase family.</text>
</comment>
<feature type="binding site" evidence="3">
    <location>
        <position position="113"/>
    </location>
    <ligand>
        <name>FAD</name>
        <dbReference type="ChEBI" id="CHEBI:57692"/>
    </ligand>
</feature>
<dbReference type="PIRSF" id="PIRSF000137">
    <property type="entry name" value="Alcohol_oxidase"/>
    <property type="match status" value="1"/>
</dbReference>
<keyword evidence="4" id="KW-0285">Flavoprotein</keyword>
<name>A0A6A6DER1_9PEZI</name>
<keyword evidence="5" id="KW-0732">Signal</keyword>
<comment type="cofactor">
    <cofactor evidence="3">
        <name>FAD</name>
        <dbReference type="ChEBI" id="CHEBI:57692"/>
    </cofactor>
</comment>
<dbReference type="Gene3D" id="3.30.560.10">
    <property type="entry name" value="Glucose Oxidase, domain 3"/>
    <property type="match status" value="1"/>
</dbReference>
<dbReference type="PROSITE" id="PS00623">
    <property type="entry name" value="GMC_OXRED_1"/>
    <property type="match status" value="1"/>
</dbReference>
<feature type="chain" id="PRO_5025499320" evidence="5">
    <location>
        <begin position="17"/>
        <end position="616"/>
    </location>
</feature>
<dbReference type="SUPFAM" id="SSF51905">
    <property type="entry name" value="FAD/NAD(P)-binding domain"/>
    <property type="match status" value="1"/>
</dbReference>
<accession>A0A6A6DER1</accession>
<proteinExistence type="inferred from homology"/>
<dbReference type="InterPro" id="IPR007867">
    <property type="entry name" value="GMC_OxRtase_C"/>
</dbReference>
<evidence type="ECO:0000256" key="5">
    <source>
        <dbReference type="SAM" id="SignalP"/>
    </source>
</evidence>
<feature type="binding site" evidence="3">
    <location>
        <position position="260"/>
    </location>
    <ligand>
        <name>FAD</name>
        <dbReference type="ChEBI" id="CHEBI:57692"/>
    </ligand>
</feature>
<evidence type="ECO:0000256" key="3">
    <source>
        <dbReference type="PIRSR" id="PIRSR000137-2"/>
    </source>
</evidence>
<evidence type="ECO:0000256" key="4">
    <source>
        <dbReference type="RuleBase" id="RU003968"/>
    </source>
</evidence>
<dbReference type="Pfam" id="PF00732">
    <property type="entry name" value="GMC_oxred_N"/>
    <property type="match status" value="1"/>
</dbReference>
<dbReference type="Gene3D" id="3.50.50.60">
    <property type="entry name" value="FAD/NAD(P)-binding domain"/>
    <property type="match status" value="1"/>
</dbReference>
<evidence type="ECO:0000259" key="6">
    <source>
        <dbReference type="PROSITE" id="PS00623"/>
    </source>
</evidence>
<dbReference type="AlphaFoldDB" id="A0A6A6DER1"/>
<feature type="signal peptide" evidence="5">
    <location>
        <begin position="1"/>
        <end position="16"/>
    </location>
</feature>
<dbReference type="PANTHER" id="PTHR11552:SF115">
    <property type="entry name" value="DEHYDROGENASE XPTC-RELATED"/>
    <property type="match status" value="1"/>
</dbReference>
<dbReference type="PANTHER" id="PTHR11552">
    <property type="entry name" value="GLUCOSE-METHANOL-CHOLINE GMC OXIDOREDUCTASE"/>
    <property type="match status" value="1"/>
</dbReference>
<dbReference type="Proteomes" id="UP000800200">
    <property type="component" value="Unassembled WGS sequence"/>
</dbReference>
<keyword evidence="3 4" id="KW-0274">FAD</keyword>
<sequence>MTRPHLFLPLLSFVTALPQGPLPRDSAFAAATEQTFDYIIVGGGLTGLVVANRLTEDEGKLVLVVENGYTDDSPITSVPYLANFLNTADLYPIMSAPEPYLKNTTFPVRVGNVVGGGSVVNGMQFDRGADADYDAWEEVGNEGWGWEGLGPYFKKSTHFTPPSESTQKEFGITYDESSYGNGPVQVSIPSFQYADYKPIFDSWRVEKIPIQKEGFANALGTYWTPNTIDNATATRSHARNAYYDPVQSRSNLKLLPGTHVDEILFDTKNEKPIAKGVKMTSRADNSVSQVYASKEVILAAGGIFTPHLLMLSGIGPKDVLGAAKVPVKKDIPGVGANFQDHTPIYMTFNLSNQAIPNPDYIATNVTFNASAAAQYGKDRSGPWSVGRGNALSMLTFKQISSKYETITSQISMQDAAQFLPEGYSKSRALLAGFMKQREILINQYLGDNTSVGECPIQPWGRAITAHQKPLSRGTITLNTTHPSAFPIVQWNTFQNPIDKAVLGELVRWNRVHWGRKELERFKPVETAPGAQYQTDDEIIEGSLKTNALQPSFAHPTGGCAMMPEELGGCVSDKLLVYGVRKLSIVDASIIPLIPATHLQATMYAVAEKAADIIKGR</sequence>
<dbReference type="SUPFAM" id="SSF54373">
    <property type="entry name" value="FAD-linked reductases, C-terminal domain"/>
    <property type="match status" value="1"/>
</dbReference>
<dbReference type="GO" id="GO:0044550">
    <property type="term" value="P:secondary metabolite biosynthetic process"/>
    <property type="evidence" value="ECO:0007669"/>
    <property type="project" value="TreeGrafter"/>
</dbReference>
<dbReference type="InterPro" id="IPR000172">
    <property type="entry name" value="GMC_OxRdtase_N"/>
</dbReference>
<dbReference type="InterPro" id="IPR036188">
    <property type="entry name" value="FAD/NAD-bd_sf"/>
</dbReference>
<gene>
    <name evidence="7" type="ORF">K469DRAFT_602746</name>
</gene>
<evidence type="ECO:0000256" key="1">
    <source>
        <dbReference type="ARBA" id="ARBA00010790"/>
    </source>
</evidence>
<feature type="active site" description="Proton donor" evidence="2">
    <location>
        <position position="554"/>
    </location>
</feature>
<feature type="domain" description="Glucose-methanol-choline oxidoreductase N-terminal" evidence="6">
    <location>
        <begin position="111"/>
        <end position="134"/>
    </location>
</feature>
<protein>
    <submittedName>
        <fullName evidence="7">GMC oxidoreductase</fullName>
    </submittedName>
</protein>
<dbReference type="GO" id="GO:0050660">
    <property type="term" value="F:flavin adenine dinucleotide binding"/>
    <property type="evidence" value="ECO:0007669"/>
    <property type="project" value="InterPro"/>
</dbReference>
<evidence type="ECO:0000256" key="2">
    <source>
        <dbReference type="PIRSR" id="PIRSR000137-1"/>
    </source>
</evidence>
<dbReference type="EMBL" id="ML994686">
    <property type="protein sequence ID" value="KAF2177625.1"/>
    <property type="molecule type" value="Genomic_DNA"/>
</dbReference>
<dbReference type="InterPro" id="IPR012132">
    <property type="entry name" value="GMC_OxRdtase"/>
</dbReference>
<reference evidence="7" key="1">
    <citation type="journal article" date="2020" name="Stud. Mycol.">
        <title>101 Dothideomycetes genomes: a test case for predicting lifestyles and emergence of pathogens.</title>
        <authorList>
            <person name="Haridas S."/>
            <person name="Albert R."/>
            <person name="Binder M."/>
            <person name="Bloem J."/>
            <person name="Labutti K."/>
            <person name="Salamov A."/>
            <person name="Andreopoulos B."/>
            <person name="Baker S."/>
            <person name="Barry K."/>
            <person name="Bills G."/>
            <person name="Bluhm B."/>
            <person name="Cannon C."/>
            <person name="Castanera R."/>
            <person name="Culley D."/>
            <person name="Daum C."/>
            <person name="Ezra D."/>
            <person name="Gonzalez J."/>
            <person name="Henrissat B."/>
            <person name="Kuo A."/>
            <person name="Liang C."/>
            <person name="Lipzen A."/>
            <person name="Lutzoni F."/>
            <person name="Magnuson J."/>
            <person name="Mondo S."/>
            <person name="Nolan M."/>
            <person name="Ohm R."/>
            <person name="Pangilinan J."/>
            <person name="Park H.-J."/>
            <person name="Ramirez L."/>
            <person name="Alfaro M."/>
            <person name="Sun H."/>
            <person name="Tritt A."/>
            <person name="Yoshinaga Y."/>
            <person name="Zwiers L.-H."/>
            <person name="Turgeon B."/>
            <person name="Goodwin S."/>
            <person name="Spatafora J."/>
            <person name="Crous P."/>
            <person name="Grigoriev I."/>
        </authorList>
    </citation>
    <scope>NUCLEOTIDE SEQUENCE</scope>
    <source>
        <strain evidence="7">CBS 207.26</strain>
    </source>
</reference>
<dbReference type="GO" id="GO:0016614">
    <property type="term" value="F:oxidoreductase activity, acting on CH-OH group of donors"/>
    <property type="evidence" value="ECO:0007669"/>
    <property type="project" value="InterPro"/>
</dbReference>
<organism evidence="7 8">
    <name type="scientific">Zopfia rhizophila CBS 207.26</name>
    <dbReference type="NCBI Taxonomy" id="1314779"/>
    <lineage>
        <taxon>Eukaryota</taxon>
        <taxon>Fungi</taxon>
        <taxon>Dikarya</taxon>
        <taxon>Ascomycota</taxon>
        <taxon>Pezizomycotina</taxon>
        <taxon>Dothideomycetes</taxon>
        <taxon>Dothideomycetes incertae sedis</taxon>
        <taxon>Zopfiaceae</taxon>
        <taxon>Zopfia</taxon>
    </lineage>
</organism>
<dbReference type="Pfam" id="PF05199">
    <property type="entry name" value="GMC_oxred_C"/>
    <property type="match status" value="1"/>
</dbReference>
<evidence type="ECO:0000313" key="8">
    <source>
        <dbReference type="Proteomes" id="UP000800200"/>
    </source>
</evidence>
<dbReference type="OrthoDB" id="269227at2759"/>
<evidence type="ECO:0000313" key="7">
    <source>
        <dbReference type="EMBL" id="KAF2177625.1"/>
    </source>
</evidence>